<protein>
    <submittedName>
        <fullName evidence="3">Uncharacterized protein</fullName>
    </submittedName>
</protein>
<name>A0A6S6TXY5_9BACT</name>
<sequence length="121" mass="13615">MKKIFEKVAIGAVIFLMIAIVVLIIQYNMIGSDSSENLTNHTIESKKVMSKEETTNSYLNSIEGYEEVDVKEDNQKKETPSNQVSVKPELSKSKIDQVIDNQVNEKNRDINLAIDAALNEI</sequence>
<keyword evidence="2" id="KW-0812">Transmembrane</keyword>
<feature type="region of interest" description="Disordered" evidence="1">
    <location>
        <begin position="69"/>
        <end position="88"/>
    </location>
</feature>
<evidence type="ECO:0000256" key="2">
    <source>
        <dbReference type="SAM" id="Phobius"/>
    </source>
</evidence>
<evidence type="ECO:0000313" key="3">
    <source>
        <dbReference type="EMBL" id="CAA6820066.1"/>
    </source>
</evidence>
<proteinExistence type="predicted"/>
<keyword evidence="2" id="KW-0472">Membrane</keyword>
<dbReference type="AlphaFoldDB" id="A0A6S6TXY5"/>
<reference evidence="3" key="1">
    <citation type="submission" date="2020-01" db="EMBL/GenBank/DDBJ databases">
        <authorList>
            <person name="Meier V. D."/>
            <person name="Meier V D."/>
        </authorList>
    </citation>
    <scope>NUCLEOTIDE SEQUENCE</scope>
    <source>
        <strain evidence="3">HLG_WM_MAG_01</strain>
    </source>
</reference>
<feature type="transmembrane region" description="Helical" evidence="2">
    <location>
        <begin position="7"/>
        <end position="27"/>
    </location>
</feature>
<accession>A0A6S6TXY5</accession>
<keyword evidence="2" id="KW-1133">Transmembrane helix</keyword>
<evidence type="ECO:0000256" key="1">
    <source>
        <dbReference type="SAM" id="MobiDB-lite"/>
    </source>
</evidence>
<gene>
    <name evidence="3" type="ORF">HELGO_WM614</name>
</gene>
<organism evidence="3">
    <name type="scientific">uncultured Sulfurovum sp</name>
    <dbReference type="NCBI Taxonomy" id="269237"/>
    <lineage>
        <taxon>Bacteria</taxon>
        <taxon>Pseudomonadati</taxon>
        <taxon>Campylobacterota</taxon>
        <taxon>Epsilonproteobacteria</taxon>
        <taxon>Campylobacterales</taxon>
        <taxon>Sulfurovaceae</taxon>
        <taxon>Sulfurovum</taxon>
        <taxon>environmental samples</taxon>
    </lineage>
</organism>
<dbReference type="EMBL" id="CACVAS010000107">
    <property type="protein sequence ID" value="CAA6820066.1"/>
    <property type="molecule type" value="Genomic_DNA"/>
</dbReference>